<feature type="repeat" description="WD" evidence="7">
    <location>
        <begin position="1076"/>
        <end position="1117"/>
    </location>
</feature>
<dbReference type="PROSITE" id="PS50294">
    <property type="entry name" value="WD_REPEATS_REGION"/>
    <property type="match status" value="9"/>
</dbReference>
<dbReference type="SMART" id="SM00320">
    <property type="entry name" value="WD40"/>
    <property type="match status" value="9"/>
</dbReference>
<evidence type="ECO:0000313" key="9">
    <source>
        <dbReference type="EMBL" id="OAQ62526.1"/>
    </source>
</evidence>
<protein>
    <recommendedName>
        <fullName evidence="5">Mitochondrial division protein 1</fullName>
    </recommendedName>
</protein>
<name>A0A179FAP9_PURLI</name>
<dbReference type="STRING" id="33203.A0A179FAP9"/>
<dbReference type="PROSITE" id="PS50082">
    <property type="entry name" value="WD_REPEATS_2"/>
    <property type="match status" value="9"/>
</dbReference>
<dbReference type="EMBL" id="LSBI01000033">
    <property type="protein sequence ID" value="OAQ62526.1"/>
    <property type="molecule type" value="Genomic_DNA"/>
</dbReference>
<evidence type="ECO:0000256" key="3">
    <source>
        <dbReference type="ARBA" id="ARBA00023054"/>
    </source>
</evidence>
<reference evidence="9 10" key="1">
    <citation type="submission" date="2016-02" db="EMBL/GenBank/DDBJ databases">
        <title>Biosynthesis of antibiotic leucinostatins and their inhibition on Phytophthora in bio-control Purpureocillium lilacinum.</title>
        <authorList>
            <person name="Wang G."/>
            <person name="Liu Z."/>
            <person name="Lin R."/>
            <person name="Li E."/>
            <person name="Mao Z."/>
            <person name="Ling J."/>
            <person name="Yin W."/>
            <person name="Xie B."/>
        </authorList>
    </citation>
    <scope>NUCLEOTIDE SEQUENCE [LARGE SCALE GENOMIC DNA]</scope>
    <source>
        <strain evidence="9">PLFJ-1</strain>
    </source>
</reference>
<keyword evidence="2" id="KW-0677">Repeat</keyword>
<dbReference type="OMA" id="ATTICRF"/>
<sequence length="1316" mass="145190">MIGAWAQASWLPATPLGSPGRRCANTRRPSLQSSEAAIDPAGGCAVRTPIANDAWVRNSRHSTCARRPWPTMEGLGIAANVIAVVDLSVKVTDWCAEYCKSVKNAKDDIVRFRLEVIGLLTAANGVKELLAGPSRERLKASQQLCNSVQHSESELQAVYERLRPTSAREIFTRLGLRTLRWPFQGKEVEKIMQSIARCTQAINLALQVDQTYEGLAKTTTVETVLNRLESEVAKGASFDSRAEEHHATCLQETRVDLLQQVSEWAHDPRAEDVFWLNGMAGTGKSTIARTVARDLAHNHRLGASFFFKRGETDRAGMSKLFPTLAADLASNIPTIAPHLKDAIETCPGILRKSAHEQFDKLIRQPLSMLASDSSSPIPIVVLDALDECEDEEDIKLMFRLLSRAAKGQSARLKVFLTSRPELPIRLGFKGMDGKYQNLRLHEISQHVITHDITIFIHEELQRIRREYNSTVREERQLSGGWPGASELVTLVHMAIPLFIVAATVCRFIGDRRLGSPDKQLTKVLLRASVEGSQLAATYLPVLENMVDGRTLHQREESVRAFRIIVGGIVVLASPLSVPALAQILGVSKEDIEDKLDMLHSVLSIPETAEAPVRLLHLSFRDFLMEPGQRAENPFWVDEKETHQVMAAHSLRVLECLQQDMCDIKAPGTFRSAIGQHRIEASIPPAVQYASVYWVYHLRNGGEPSRHCRQVMSFLERHFLHWIESLSLIGRSRESVHLVGALQLLYKVRSDDGHKELAEFLDDAMRFIQAYSFAIENTPLQVYSSLLVFSPSRSKIRATFGSQIPRWISLRPTVNDNWGLCMQTLEGHDDLVSSVAFSIDSTLVASGSHDKTIRLWRVATGECVQTLEGHDQSVSSVAFSIDSTLVASGSHDKTIRLWRVATGECVQALEGHDNWVSSVVFSADSALVVSGSHDKTIRLWHVATGECVQTLEGHGHPVRSVAFSIDSTLVASGSWDKTIRLWRVATGECMQTLEGHDDLVSSVAFSIDSTLVASGSRDKTIRLWRVASGECVQTLEGHGHPVSSVAFSIDSTLAASGSWDKTIRLWRVATGECVQTLEGHDNWVSSVVFSADSALVVSGSHDKTIRLWRVATGECVQTLEGHDNWVSSVVFSIDSTFVASGSHDKTIRLWRVATGECVQTLEGHDNWVSSVVFSIDSTFVASGSHDKTIRLWRVATGECVRTLKAGFTSFRLSFGHGKSSLMTDCGAIATQVEASECCLTDAVANATDVVYSLFGISEDQTWITWTGKKLFWLPKEYRPSASAVSGSNIAIGCRRGCVKLIGFSHQGLSQKFTDQGE</sequence>
<evidence type="ECO:0000256" key="6">
    <source>
        <dbReference type="ARBA" id="ARBA00043913"/>
    </source>
</evidence>
<keyword evidence="1 7" id="KW-0853">WD repeat</keyword>
<dbReference type="PANTHER" id="PTHR22847">
    <property type="entry name" value="WD40 REPEAT PROTEIN"/>
    <property type="match status" value="1"/>
</dbReference>
<feature type="repeat" description="WD" evidence="7">
    <location>
        <begin position="824"/>
        <end position="865"/>
    </location>
</feature>
<comment type="function">
    <text evidence="6">Involved in mitochondrial fission. Acts as an adapter protein required to form mitochondrial fission complexes. Formation of these complexes is required to promote constriction and fission of the mitochondrial compartment at a late step in mitochondrial division.</text>
</comment>
<feature type="repeat" description="WD" evidence="7">
    <location>
        <begin position="1118"/>
        <end position="1159"/>
    </location>
</feature>
<comment type="caution">
    <text evidence="9">The sequence shown here is derived from an EMBL/GenBank/DDBJ whole genome shotgun (WGS) entry which is preliminary data.</text>
</comment>
<dbReference type="Gene3D" id="2.130.10.10">
    <property type="entry name" value="YVTN repeat-like/Quinoprotein amine dehydrogenase"/>
    <property type="match status" value="5"/>
</dbReference>
<dbReference type="InterPro" id="IPR015943">
    <property type="entry name" value="WD40/YVTN_repeat-like_dom_sf"/>
</dbReference>
<dbReference type="InterPro" id="IPR020472">
    <property type="entry name" value="WD40_PAC1"/>
</dbReference>
<dbReference type="SUPFAM" id="SSF50978">
    <property type="entry name" value="WD40 repeat-like"/>
    <property type="match status" value="1"/>
</dbReference>
<dbReference type="InterPro" id="IPR056884">
    <property type="entry name" value="NPHP3-like_N"/>
</dbReference>
<dbReference type="InterPro" id="IPR001680">
    <property type="entry name" value="WD40_rpt"/>
</dbReference>
<dbReference type="SUPFAM" id="SSF52540">
    <property type="entry name" value="P-loop containing nucleoside triphosphate hydrolases"/>
    <property type="match status" value="1"/>
</dbReference>
<evidence type="ECO:0000256" key="4">
    <source>
        <dbReference type="ARBA" id="ARBA00038415"/>
    </source>
</evidence>
<feature type="domain" description="NACHT" evidence="8">
    <location>
        <begin position="272"/>
        <end position="420"/>
    </location>
</feature>
<comment type="similarity">
    <text evidence="4">Belongs to the WD repeat MDV1/CAF4 family.</text>
</comment>
<dbReference type="PRINTS" id="PR00320">
    <property type="entry name" value="GPROTEINBRPT"/>
</dbReference>
<feature type="repeat" description="WD" evidence="7">
    <location>
        <begin position="866"/>
        <end position="907"/>
    </location>
</feature>
<dbReference type="Proteomes" id="UP000078340">
    <property type="component" value="Unassembled WGS sequence"/>
</dbReference>
<organism evidence="9 10">
    <name type="scientific">Purpureocillium lilacinum</name>
    <name type="common">Paecilomyces lilacinus</name>
    <dbReference type="NCBI Taxonomy" id="33203"/>
    <lineage>
        <taxon>Eukaryota</taxon>
        <taxon>Fungi</taxon>
        <taxon>Dikarya</taxon>
        <taxon>Ascomycota</taxon>
        <taxon>Pezizomycotina</taxon>
        <taxon>Sordariomycetes</taxon>
        <taxon>Hypocreomycetidae</taxon>
        <taxon>Hypocreales</taxon>
        <taxon>Ophiocordycipitaceae</taxon>
        <taxon>Purpureocillium</taxon>
    </lineage>
</organism>
<evidence type="ECO:0000259" key="8">
    <source>
        <dbReference type="PROSITE" id="PS50837"/>
    </source>
</evidence>
<feature type="repeat" description="WD" evidence="7">
    <location>
        <begin position="908"/>
        <end position="949"/>
    </location>
</feature>
<dbReference type="Gene3D" id="3.40.50.300">
    <property type="entry name" value="P-loop containing nucleotide triphosphate hydrolases"/>
    <property type="match status" value="1"/>
</dbReference>
<dbReference type="FunFam" id="2.130.10.10:FF:000228">
    <property type="entry name" value="COMPASS-like H3K4 histone methylase component WDR5A"/>
    <property type="match status" value="1"/>
</dbReference>
<evidence type="ECO:0000256" key="1">
    <source>
        <dbReference type="ARBA" id="ARBA00022574"/>
    </source>
</evidence>
<dbReference type="InterPro" id="IPR027417">
    <property type="entry name" value="P-loop_NTPase"/>
</dbReference>
<evidence type="ECO:0000256" key="5">
    <source>
        <dbReference type="ARBA" id="ARBA00039789"/>
    </source>
</evidence>
<feature type="repeat" description="WD" evidence="7">
    <location>
        <begin position="950"/>
        <end position="991"/>
    </location>
</feature>
<proteinExistence type="inferred from homology"/>
<feature type="repeat" description="WD" evidence="7">
    <location>
        <begin position="992"/>
        <end position="1033"/>
    </location>
</feature>
<accession>A0A179FAP9</accession>
<evidence type="ECO:0000256" key="7">
    <source>
        <dbReference type="PROSITE-ProRule" id="PRU00221"/>
    </source>
</evidence>
<feature type="repeat" description="WD" evidence="7">
    <location>
        <begin position="1160"/>
        <end position="1201"/>
    </location>
</feature>
<dbReference type="PROSITE" id="PS50837">
    <property type="entry name" value="NACHT"/>
    <property type="match status" value="1"/>
</dbReference>
<dbReference type="GO" id="GO:0035097">
    <property type="term" value="C:histone methyltransferase complex"/>
    <property type="evidence" value="ECO:0007669"/>
    <property type="project" value="UniProtKB-ARBA"/>
</dbReference>
<dbReference type="CDD" id="cd00200">
    <property type="entry name" value="WD40"/>
    <property type="match status" value="1"/>
</dbReference>
<dbReference type="PANTHER" id="PTHR22847:SF637">
    <property type="entry name" value="WD REPEAT DOMAIN 5B"/>
    <property type="match status" value="1"/>
</dbReference>
<evidence type="ECO:0000313" key="10">
    <source>
        <dbReference type="Proteomes" id="UP000078340"/>
    </source>
</evidence>
<dbReference type="Pfam" id="PF24883">
    <property type="entry name" value="NPHP3_N"/>
    <property type="match status" value="1"/>
</dbReference>
<feature type="repeat" description="WD" evidence="7">
    <location>
        <begin position="1034"/>
        <end position="1075"/>
    </location>
</feature>
<evidence type="ECO:0000256" key="2">
    <source>
        <dbReference type="ARBA" id="ARBA00022737"/>
    </source>
</evidence>
<gene>
    <name evidence="9" type="ORF">VFPFJ_11423</name>
</gene>
<dbReference type="InterPro" id="IPR036322">
    <property type="entry name" value="WD40_repeat_dom_sf"/>
</dbReference>
<dbReference type="InterPro" id="IPR007111">
    <property type="entry name" value="NACHT_NTPase"/>
</dbReference>
<keyword evidence="3" id="KW-0175">Coiled coil</keyword>
<dbReference type="Pfam" id="PF00400">
    <property type="entry name" value="WD40"/>
    <property type="match status" value="9"/>
</dbReference>